<evidence type="ECO:0000313" key="1">
    <source>
        <dbReference type="EMBL" id="MPM36686.1"/>
    </source>
</evidence>
<sequence>MTCTVPGGGAIAAAARASRSPVMVAPAAEPVRVAPAAVAVDPTASAVSPGAVAAPGAAGDVTVPGDVGCEPACRAATWAVVTPVPGSAARGASMSWRRSGLARWTAVAIQAAT</sequence>
<reference evidence="1" key="1">
    <citation type="submission" date="2019-08" db="EMBL/GenBank/DDBJ databases">
        <authorList>
            <person name="Kucharzyk K."/>
            <person name="Murdoch R.W."/>
            <person name="Higgins S."/>
            <person name="Loffler F."/>
        </authorList>
    </citation>
    <scope>NUCLEOTIDE SEQUENCE</scope>
</reference>
<comment type="caution">
    <text evidence="1">The sequence shown here is derived from an EMBL/GenBank/DDBJ whole genome shotgun (WGS) entry which is preliminary data.</text>
</comment>
<accession>A0A644Z763</accession>
<organism evidence="1">
    <name type="scientific">bioreactor metagenome</name>
    <dbReference type="NCBI Taxonomy" id="1076179"/>
    <lineage>
        <taxon>unclassified sequences</taxon>
        <taxon>metagenomes</taxon>
        <taxon>ecological metagenomes</taxon>
    </lineage>
</organism>
<name>A0A644Z763_9ZZZZ</name>
<dbReference type="AlphaFoldDB" id="A0A644Z763"/>
<protein>
    <submittedName>
        <fullName evidence="1">Uncharacterized protein</fullName>
    </submittedName>
</protein>
<dbReference type="EMBL" id="VSSQ01007688">
    <property type="protein sequence ID" value="MPM36686.1"/>
    <property type="molecule type" value="Genomic_DNA"/>
</dbReference>
<gene>
    <name evidence="1" type="ORF">SDC9_83286</name>
</gene>
<proteinExistence type="predicted"/>